<feature type="region of interest" description="Disordered" evidence="1">
    <location>
        <begin position="51"/>
        <end position="77"/>
    </location>
</feature>
<reference evidence="2 3" key="1">
    <citation type="journal article" date="2023" name="Sci. Data">
        <title>Genome assembly of the Korean intertidal mud-creeper Batillaria attramentaria.</title>
        <authorList>
            <person name="Patra A.K."/>
            <person name="Ho P.T."/>
            <person name="Jun S."/>
            <person name="Lee S.J."/>
            <person name="Kim Y."/>
            <person name="Won Y.J."/>
        </authorList>
    </citation>
    <scope>NUCLEOTIDE SEQUENCE [LARGE SCALE GENOMIC DNA]</scope>
    <source>
        <strain evidence="2">Wonlab-2016</strain>
    </source>
</reference>
<keyword evidence="3" id="KW-1185">Reference proteome</keyword>
<sequence>MDIVAASIPPRLSSLRAYVTTWLYTPTTPTPHLGGKTQVCTIPCVFRAPGLAGRSTPTRRRSCPMISEHPTDTTTKRSQKLPTLQIVFLSAGTER</sequence>
<organism evidence="2 3">
    <name type="scientific">Batillaria attramentaria</name>
    <dbReference type="NCBI Taxonomy" id="370345"/>
    <lineage>
        <taxon>Eukaryota</taxon>
        <taxon>Metazoa</taxon>
        <taxon>Spiralia</taxon>
        <taxon>Lophotrochozoa</taxon>
        <taxon>Mollusca</taxon>
        <taxon>Gastropoda</taxon>
        <taxon>Caenogastropoda</taxon>
        <taxon>Sorbeoconcha</taxon>
        <taxon>Cerithioidea</taxon>
        <taxon>Batillariidae</taxon>
        <taxon>Batillaria</taxon>
    </lineage>
</organism>
<dbReference type="Proteomes" id="UP001519460">
    <property type="component" value="Unassembled WGS sequence"/>
</dbReference>
<name>A0ABD0L1X7_9CAEN</name>
<gene>
    <name evidence="2" type="ORF">BaRGS_00015431</name>
</gene>
<comment type="caution">
    <text evidence="2">The sequence shown here is derived from an EMBL/GenBank/DDBJ whole genome shotgun (WGS) entry which is preliminary data.</text>
</comment>
<evidence type="ECO:0000313" key="3">
    <source>
        <dbReference type="Proteomes" id="UP001519460"/>
    </source>
</evidence>
<evidence type="ECO:0000313" key="2">
    <source>
        <dbReference type="EMBL" id="KAK7493305.1"/>
    </source>
</evidence>
<protein>
    <submittedName>
        <fullName evidence="2">Uncharacterized protein</fullName>
    </submittedName>
</protein>
<dbReference type="EMBL" id="JACVVK020000094">
    <property type="protein sequence ID" value="KAK7493305.1"/>
    <property type="molecule type" value="Genomic_DNA"/>
</dbReference>
<accession>A0ABD0L1X7</accession>
<dbReference type="AlphaFoldDB" id="A0ABD0L1X7"/>
<proteinExistence type="predicted"/>
<evidence type="ECO:0000256" key="1">
    <source>
        <dbReference type="SAM" id="MobiDB-lite"/>
    </source>
</evidence>